<dbReference type="SUPFAM" id="SSF50022">
    <property type="entry name" value="ISP domain"/>
    <property type="match status" value="1"/>
</dbReference>
<dbReference type="Gene3D" id="3.90.380.10">
    <property type="entry name" value="Naphthalene 1,2-dioxygenase Alpha Subunit, Chain A, domain 1"/>
    <property type="match status" value="1"/>
</dbReference>
<dbReference type="Proteomes" id="UP001595528">
    <property type="component" value="Unassembled WGS sequence"/>
</dbReference>
<reference evidence="10" key="1">
    <citation type="journal article" date="2019" name="Int. J. Syst. Evol. Microbiol.">
        <title>The Global Catalogue of Microorganisms (GCM) 10K type strain sequencing project: providing services to taxonomists for standard genome sequencing and annotation.</title>
        <authorList>
            <consortium name="The Broad Institute Genomics Platform"/>
            <consortium name="The Broad Institute Genome Sequencing Center for Infectious Disease"/>
            <person name="Wu L."/>
            <person name="Ma J."/>
        </authorList>
    </citation>
    <scope>NUCLEOTIDE SEQUENCE [LARGE SCALE GENOMIC DNA]</scope>
    <source>
        <strain evidence="10">KCTC 42964</strain>
    </source>
</reference>
<comment type="caution">
    <text evidence="9">The sequence shown here is derived from an EMBL/GenBank/DDBJ whole genome shotgun (WGS) entry which is preliminary data.</text>
</comment>
<dbReference type="PRINTS" id="PR00090">
    <property type="entry name" value="RNGDIOXGNASE"/>
</dbReference>
<protein>
    <submittedName>
        <fullName evidence="9">Aromatic ring-hydroxylating dioxygenase subunit alpha</fullName>
    </submittedName>
</protein>
<keyword evidence="2" id="KW-0001">2Fe-2S</keyword>
<dbReference type="PROSITE" id="PS51296">
    <property type="entry name" value="RIESKE"/>
    <property type="match status" value="1"/>
</dbReference>
<evidence type="ECO:0000256" key="2">
    <source>
        <dbReference type="ARBA" id="ARBA00022714"/>
    </source>
</evidence>
<accession>A0ABV7L3J5</accession>
<evidence type="ECO:0000256" key="6">
    <source>
        <dbReference type="ARBA" id="ARBA00023014"/>
    </source>
</evidence>
<proteinExistence type="inferred from homology"/>
<dbReference type="InterPro" id="IPR001663">
    <property type="entry name" value="Rng_hydr_dOase-A"/>
</dbReference>
<keyword evidence="3" id="KW-0479">Metal-binding</keyword>
<evidence type="ECO:0000256" key="4">
    <source>
        <dbReference type="ARBA" id="ARBA00023002"/>
    </source>
</evidence>
<organism evidence="9 10">
    <name type="scientific">Marinibaculum pumilum</name>
    <dbReference type="NCBI Taxonomy" id="1766165"/>
    <lineage>
        <taxon>Bacteria</taxon>
        <taxon>Pseudomonadati</taxon>
        <taxon>Pseudomonadota</taxon>
        <taxon>Alphaproteobacteria</taxon>
        <taxon>Rhodospirillales</taxon>
        <taxon>Rhodospirillaceae</taxon>
        <taxon>Marinibaculum</taxon>
    </lineage>
</organism>
<keyword evidence="4" id="KW-0560">Oxidoreductase</keyword>
<dbReference type="CDD" id="cd08879">
    <property type="entry name" value="RHO_alpha_C_AntDO-like"/>
    <property type="match status" value="1"/>
</dbReference>
<evidence type="ECO:0000313" key="9">
    <source>
        <dbReference type="EMBL" id="MFC3229240.1"/>
    </source>
</evidence>
<comment type="similarity">
    <text evidence="1">Belongs to the bacterial ring-hydroxylating dioxygenase alpha subunit family.</text>
</comment>
<keyword evidence="6" id="KW-0411">Iron-sulfur</keyword>
<dbReference type="EMBL" id="JBHRTR010000031">
    <property type="protein sequence ID" value="MFC3229240.1"/>
    <property type="molecule type" value="Genomic_DNA"/>
</dbReference>
<dbReference type="InterPro" id="IPR017941">
    <property type="entry name" value="Rieske_2Fe-2S"/>
</dbReference>
<keyword evidence="5" id="KW-0408">Iron</keyword>
<gene>
    <name evidence="9" type="ORF">ACFOGJ_18480</name>
</gene>
<evidence type="ECO:0000256" key="7">
    <source>
        <dbReference type="SAM" id="MobiDB-lite"/>
    </source>
</evidence>
<dbReference type="Pfam" id="PF00355">
    <property type="entry name" value="Rieske"/>
    <property type="match status" value="1"/>
</dbReference>
<feature type="region of interest" description="Disordered" evidence="7">
    <location>
        <begin position="1"/>
        <end position="30"/>
    </location>
</feature>
<keyword evidence="9" id="KW-0223">Dioxygenase</keyword>
<evidence type="ECO:0000259" key="8">
    <source>
        <dbReference type="PROSITE" id="PS51296"/>
    </source>
</evidence>
<evidence type="ECO:0000256" key="1">
    <source>
        <dbReference type="ARBA" id="ARBA00008751"/>
    </source>
</evidence>
<evidence type="ECO:0000313" key="10">
    <source>
        <dbReference type="Proteomes" id="UP001595528"/>
    </source>
</evidence>
<evidence type="ECO:0000256" key="5">
    <source>
        <dbReference type="ARBA" id="ARBA00023004"/>
    </source>
</evidence>
<dbReference type="InterPro" id="IPR015879">
    <property type="entry name" value="Ring_hydroxy_dOase_asu_C_dom"/>
</dbReference>
<keyword evidence="10" id="KW-1185">Reference proteome</keyword>
<dbReference type="Gene3D" id="2.102.10.10">
    <property type="entry name" value="Rieske [2Fe-2S] iron-sulphur domain"/>
    <property type="match status" value="1"/>
</dbReference>
<dbReference type="PANTHER" id="PTHR43756">
    <property type="entry name" value="CHOLINE MONOOXYGENASE, CHLOROPLASTIC"/>
    <property type="match status" value="1"/>
</dbReference>
<name>A0ABV7L3J5_9PROT</name>
<dbReference type="RefSeq" id="WP_379903255.1">
    <property type="nucleotide sequence ID" value="NZ_JBHRTR010000031.1"/>
</dbReference>
<dbReference type="GO" id="GO:0051213">
    <property type="term" value="F:dioxygenase activity"/>
    <property type="evidence" value="ECO:0007669"/>
    <property type="project" value="UniProtKB-KW"/>
</dbReference>
<feature type="domain" description="Rieske" evidence="8">
    <location>
        <begin position="66"/>
        <end position="146"/>
    </location>
</feature>
<dbReference type="PANTHER" id="PTHR43756:SF1">
    <property type="entry name" value="3-PHENYLPROPIONATE_CINNAMIC ACID DIOXYGENASE SUBUNIT ALPHA"/>
    <property type="match status" value="1"/>
</dbReference>
<sequence length="472" mass="52556">MSQATRAPATDSPKGSPAIRPPGGHRYRGNPDAVRALVQGDRIHRDLYVDREVFDLEMAHLFANTWVYVGHDSQVPETGDYYTTTIGNQPVIMVRGDDGAVHVVMNRCAHKGARLVSEVHGSAGKMFRCPYHAWAYKLNGELMGIPLKQGYQGTGLDACEAAKGLSRPAGVENYRGFVFAKLNPGGLSFRDYFGDSLSSIDNMVDRSPEGRLTVAGGVLRYMHDCNWKMFVENLNDAMHPMVAHESSAKVAKDLWARVGDKDAKPPMAIEQLSPFASSYRFFDDMGVRVWPNGHSHTGVKHSIHSGYSDIPGYEEQMIAAYGEERARAILGEARHNTVYYPTLTIKGAIQAIRVARPIGPDRTLLESWTFRLEGAPDELLRRTVMYTRLINAPTSVVGHDDLHCYRAIQEGLQAGGNEWISLHRNHRPDEPVDREGVENGTSEISMRNQYRAWAKFMIQDMAAQGEDREAAE</sequence>
<dbReference type="SUPFAM" id="SSF55961">
    <property type="entry name" value="Bet v1-like"/>
    <property type="match status" value="1"/>
</dbReference>
<dbReference type="Pfam" id="PF00848">
    <property type="entry name" value="Ring_hydroxyl_A"/>
    <property type="match status" value="1"/>
</dbReference>
<evidence type="ECO:0000256" key="3">
    <source>
        <dbReference type="ARBA" id="ARBA00022723"/>
    </source>
</evidence>
<dbReference type="InterPro" id="IPR036922">
    <property type="entry name" value="Rieske_2Fe-2S_sf"/>
</dbReference>